<proteinExistence type="inferred from homology"/>
<dbReference type="InterPro" id="IPR011059">
    <property type="entry name" value="Metal-dep_hydrolase_composite"/>
</dbReference>
<feature type="binding site" evidence="12">
    <location>
        <position position="228"/>
    </location>
    <ligand>
        <name>Zn(2+)</name>
        <dbReference type="ChEBI" id="CHEBI:29105"/>
    </ligand>
</feature>
<evidence type="ECO:0000256" key="6">
    <source>
        <dbReference type="ARBA" id="ARBA00023277"/>
    </source>
</evidence>
<dbReference type="Proteomes" id="UP000315636">
    <property type="component" value="Unassembled WGS sequence"/>
</dbReference>
<feature type="binding site" evidence="12">
    <location>
        <position position="141"/>
    </location>
    <ligand>
        <name>Zn(2+)</name>
        <dbReference type="ChEBI" id="CHEBI:29105"/>
    </ligand>
</feature>
<keyword evidence="5 9" id="KW-0378">Hydrolase</keyword>
<organism evidence="14 15">
    <name type="scientific">Melghirimyces algeriensis</name>
    <dbReference type="NCBI Taxonomy" id="910412"/>
    <lineage>
        <taxon>Bacteria</taxon>
        <taxon>Bacillati</taxon>
        <taxon>Bacillota</taxon>
        <taxon>Bacilli</taxon>
        <taxon>Bacillales</taxon>
        <taxon>Thermoactinomycetaceae</taxon>
        <taxon>Melghirimyces</taxon>
    </lineage>
</organism>
<evidence type="ECO:0000256" key="3">
    <source>
        <dbReference type="ARBA" id="ARBA00018029"/>
    </source>
</evidence>
<dbReference type="RefSeq" id="WP_142504786.1">
    <property type="nucleotide sequence ID" value="NZ_FXTI01000003.1"/>
</dbReference>
<dbReference type="EMBL" id="FXTI01000003">
    <property type="protein sequence ID" value="SMO52336.1"/>
    <property type="molecule type" value="Genomic_DNA"/>
</dbReference>
<feature type="binding site" evidence="11">
    <location>
        <position position="239"/>
    </location>
    <ligand>
        <name>substrate</name>
    </ligand>
</feature>
<feature type="binding site" evidence="12">
    <location>
        <position position="207"/>
    </location>
    <ligand>
        <name>Zn(2+)</name>
        <dbReference type="ChEBI" id="CHEBI:29105"/>
    </ligand>
</feature>
<dbReference type="FunFam" id="3.20.20.140:FF:000004">
    <property type="entry name" value="N-acetylglucosamine-6-phosphate deacetylase"/>
    <property type="match status" value="1"/>
</dbReference>
<comment type="pathway">
    <text evidence="8">Amino-sugar metabolism; N-acetylneuraminate degradation; D-fructose 6-phosphate from N-acetylneuraminate: step 4/5.</text>
</comment>
<comment type="catalytic activity">
    <reaction evidence="7">
        <text>N-acetyl-D-glucosamine 6-phosphate + H2O = D-glucosamine 6-phosphate + acetate</text>
        <dbReference type="Rhea" id="RHEA:22936"/>
        <dbReference type="ChEBI" id="CHEBI:15377"/>
        <dbReference type="ChEBI" id="CHEBI:30089"/>
        <dbReference type="ChEBI" id="CHEBI:57513"/>
        <dbReference type="ChEBI" id="CHEBI:58725"/>
        <dbReference type="EC" id="3.5.1.25"/>
    </reaction>
</comment>
<dbReference type="PANTHER" id="PTHR11113:SF14">
    <property type="entry name" value="N-ACETYLGLUCOSAMINE-6-PHOSPHATE DEACETYLASE"/>
    <property type="match status" value="1"/>
</dbReference>
<dbReference type="GO" id="GO:0006046">
    <property type="term" value="P:N-acetylglucosamine catabolic process"/>
    <property type="evidence" value="ECO:0007669"/>
    <property type="project" value="TreeGrafter"/>
</dbReference>
<comment type="cofactor">
    <cofactor evidence="12">
        <name>a divalent metal cation</name>
        <dbReference type="ChEBI" id="CHEBI:60240"/>
    </cofactor>
    <text evidence="12">Binds 1 divalent metal cation per subunit.</text>
</comment>
<dbReference type="SUPFAM" id="SSF51338">
    <property type="entry name" value="Composite domain of metallo-dependent hydrolases"/>
    <property type="match status" value="1"/>
</dbReference>
<dbReference type="NCBIfam" id="TIGR00221">
    <property type="entry name" value="nagA"/>
    <property type="match status" value="1"/>
</dbReference>
<reference evidence="14 15" key="1">
    <citation type="submission" date="2017-05" db="EMBL/GenBank/DDBJ databases">
        <authorList>
            <person name="Varghese N."/>
            <person name="Submissions S."/>
        </authorList>
    </citation>
    <scope>NUCLEOTIDE SEQUENCE [LARGE SCALE GENOMIC DNA]</scope>
    <source>
        <strain evidence="14 15">DSM 45474</strain>
    </source>
</reference>
<name>A0A521BYT2_9BACL</name>
<dbReference type="EC" id="3.5.1.25" evidence="2"/>
<feature type="binding site" evidence="11">
    <location>
        <begin position="319"/>
        <end position="321"/>
    </location>
    <ligand>
        <name>substrate</name>
    </ligand>
</feature>
<dbReference type="GO" id="GO:0046872">
    <property type="term" value="F:metal ion binding"/>
    <property type="evidence" value="ECO:0007669"/>
    <property type="project" value="UniProtKB-KW"/>
</dbReference>
<dbReference type="AlphaFoldDB" id="A0A521BYT2"/>
<feature type="binding site" evidence="11">
    <location>
        <position position="263"/>
    </location>
    <ligand>
        <name>substrate</name>
    </ligand>
</feature>
<dbReference type="Pfam" id="PF01979">
    <property type="entry name" value="Amidohydro_1"/>
    <property type="match status" value="1"/>
</dbReference>
<feature type="binding site" evidence="11">
    <location>
        <begin position="231"/>
        <end position="232"/>
    </location>
    <ligand>
        <name>substrate</name>
    </ligand>
</feature>
<evidence type="ECO:0000256" key="1">
    <source>
        <dbReference type="ARBA" id="ARBA00010716"/>
    </source>
</evidence>
<protein>
    <recommendedName>
        <fullName evidence="3">N-acetylglucosamine-6-phosphate deacetylase</fullName>
        <ecNumber evidence="2">3.5.1.25</ecNumber>
    </recommendedName>
</protein>
<dbReference type="Gene3D" id="2.30.40.10">
    <property type="entry name" value="Urease, subunit C, domain 1"/>
    <property type="match status" value="1"/>
</dbReference>
<evidence type="ECO:0000313" key="14">
    <source>
        <dbReference type="EMBL" id="SMO52336.1"/>
    </source>
</evidence>
<gene>
    <name evidence="14" type="ORF">SAMN06264849_1036</name>
</gene>
<sequence length="395" mass="43059">MIKKPDLTILRDVTVYTENGVIEEGYVLVAGKAIQAVGPMDKLDSFQHMDAQILSLPGYHLIPGMIDIHIHGVAGADVMDATPEALETIAAALPQEGTTSFLGTTITNAPDKIERALVNAADYRKHQQDSGMAEMLGVHLEGPFISEKRAGAQPLEHILAPDLSLLKRFYHLSDECIRIVTLAPEKEGAAQMIRWLRDQGVIASVGHSDALYEEVDQAISEGAAHVTHLYNGMRGIHHREPGVVGAALLRNELTAELIADHIHCRPEMLELAFRMKTKERLILITDAIRAKCLRNGTYDLGGQSVTVKGEKATLSDGTLAGSILKMGHALQNMMRSTGCTMEDLVYMTSSNPARQLGVFDRKGSIAPGKDADLVILNPDHEVAMTYCRGQLAYQK</sequence>
<dbReference type="SUPFAM" id="SSF51556">
    <property type="entry name" value="Metallo-dependent hydrolases"/>
    <property type="match status" value="1"/>
</dbReference>
<dbReference type="InterPro" id="IPR006680">
    <property type="entry name" value="Amidohydro-rel"/>
</dbReference>
<dbReference type="GO" id="GO:0008448">
    <property type="term" value="F:N-acetylglucosamine-6-phosphate deacetylase activity"/>
    <property type="evidence" value="ECO:0007669"/>
    <property type="project" value="UniProtKB-EC"/>
</dbReference>
<evidence type="ECO:0000313" key="15">
    <source>
        <dbReference type="Proteomes" id="UP000315636"/>
    </source>
</evidence>
<keyword evidence="15" id="KW-1185">Reference proteome</keyword>
<evidence type="ECO:0000256" key="9">
    <source>
        <dbReference type="PIRNR" id="PIRNR038994"/>
    </source>
</evidence>
<keyword evidence="4 12" id="KW-0479">Metal-binding</keyword>
<evidence type="ECO:0000256" key="10">
    <source>
        <dbReference type="PIRSR" id="PIRSR038994-1"/>
    </source>
</evidence>
<keyword evidence="6 9" id="KW-0119">Carbohydrate metabolism</keyword>
<dbReference type="InterPro" id="IPR003764">
    <property type="entry name" value="GlcNAc_6-P_deAcase"/>
</dbReference>
<feature type="active site" description="Proton donor/acceptor" evidence="10">
    <location>
        <position position="286"/>
    </location>
</feature>
<dbReference type="Gene3D" id="3.20.20.140">
    <property type="entry name" value="Metal-dependent hydrolases"/>
    <property type="match status" value="1"/>
</dbReference>
<dbReference type="OrthoDB" id="9776488at2"/>
<feature type="binding site" evidence="11">
    <location>
        <position position="152"/>
    </location>
    <ligand>
        <name>substrate</name>
    </ligand>
</feature>
<evidence type="ECO:0000256" key="12">
    <source>
        <dbReference type="PIRSR" id="PIRSR038994-3"/>
    </source>
</evidence>
<evidence type="ECO:0000256" key="8">
    <source>
        <dbReference type="ARBA" id="ARBA00060590"/>
    </source>
</evidence>
<evidence type="ECO:0000256" key="2">
    <source>
        <dbReference type="ARBA" id="ARBA00011899"/>
    </source>
</evidence>
<dbReference type="PIRSF" id="PIRSF038994">
    <property type="entry name" value="NagA"/>
    <property type="match status" value="1"/>
</dbReference>
<dbReference type="CDD" id="cd00854">
    <property type="entry name" value="NagA"/>
    <property type="match status" value="1"/>
</dbReference>
<dbReference type="InterPro" id="IPR032466">
    <property type="entry name" value="Metal_Hydrolase"/>
</dbReference>
<evidence type="ECO:0000256" key="4">
    <source>
        <dbReference type="ARBA" id="ARBA00022723"/>
    </source>
</evidence>
<evidence type="ECO:0000256" key="5">
    <source>
        <dbReference type="ARBA" id="ARBA00022801"/>
    </source>
</evidence>
<evidence type="ECO:0000259" key="13">
    <source>
        <dbReference type="Pfam" id="PF01979"/>
    </source>
</evidence>
<comment type="similarity">
    <text evidence="1 9">Belongs to the metallo-dependent hydrolases superfamily. NagA family.</text>
</comment>
<dbReference type="PANTHER" id="PTHR11113">
    <property type="entry name" value="N-ACETYLGLUCOSAMINE-6-PHOSPHATE DEACETYLASE"/>
    <property type="match status" value="1"/>
</dbReference>
<evidence type="ECO:0000256" key="7">
    <source>
        <dbReference type="ARBA" id="ARBA00047647"/>
    </source>
</evidence>
<accession>A0A521BYT2</accession>
<evidence type="ECO:0000256" key="11">
    <source>
        <dbReference type="PIRSR" id="PIRSR038994-2"/>
    </source>
</evidence>
<feature type="domain" description="Amidohydrolase-related" evidence="13">
    <location>
        <begin position="61"/>
        <end position="391"/>
    </location>
</feature>